<dbReference type="RefSeq" id="XP_047775018.1">
    <property type="nucleotide sequence ID" value="XM_047924795.1"/>
</dbReference>
<evidence type="ECO:0000313" key="3">
    <source>
        <dbReference type="Proteomes" id="UP000814176"/>
    </source>
</evidence>
<name>A0ABQ8K5E0_9APHY</name>
<feature type="compositionally biased region" description="Low complexity" evidence="1">
    <location>
        <begin position="298"/>
        <end position="315"/>
    </location>
</feature>
<feature type="region of interest" description="Disordered" evidence="1">
    <location>
        <begin position="288"/>
        <end position="320"/>
    </location>
</feature>
<sequence length="534" mass="55998">MQTTQTTSAPDTNDAPVEGIDLGTPGSSEPTATCAPSYDNLYIATASADESEPKEDCPSVLAVEGATGDNLNQDQDEQGTDAPAGESPDAEAEQPEDPEKPKRRRHPRARGGKKVQAAKARKIAREAAEAAAAAAVEGAGARVSDSVDSARDSGQVEAEDVVVTATTSVDVLGIVSQLQSPVSGRDRASSLEHGTTLPPSSSISGETSHSSSLDRGPPEANGNISIPECDEFHDAEQAGQQMRISPQRKPRHPLRISVKAALVAAVIKQSQSLRASRILEYKTRLSADKLEPGPDVTGSLANASSPQSSLPPSGLDAHTRDDDAQATLSAPTPQEERCLSSGPQLGSEHYALLRTLFPGPQPAPCEDQAANRSPLQRVDSTASDTAVPDDTQSDTTKADSVVFQELDHPVTKPEDVLQGADRNVAKAATFFPHDVAGDLVEPDSLAHDLLATQNELRSLKETMSTLLAHVDMTLRQYRAGAAHSPASLTGTWSGSQGGRAGRWQPGFGSVVGDLERVTMATVRVAAAVQSEMVC</sequence>
<dbReference type="EMBL" id="JADCUA010000023">
    <property type="protein sequence ID" value="KAH9831972.1"/>
    <property type="molecule type" value="Genomic_DNA"/>
</dbReference>
<feature type="region of interest" description="Disordered" evidence="1">
    <location>
        <begin position="356"/>
        <end position="398"/>
    </location>
</feature>
<gene>
    <name evidence="2" type="ORF">C8Q71DRAFT_778880</name>
</gene>
<dbReference type="GeneID" id="72005527"/>
<feature type="compositionally biased region" description="Low complexity" evidence="1">
    <location>
        <begin position="200"/>
        <end position="211"/>
    </location>
</feature>
<feature type="region of interest" description="Disordered" evidence="1">
    <location>
        <begin position="1"/>
        <end position="158"/>
    </location>
</feature>
<reference evidence="2 3" key="1">
    <citation type="journal article" date="2021" name="Environ. Microbiol.">
        <title>Gene family expansions and transcriptome signatures uncover fungal adaptations to wood decay.</title>
        <authorList>
            <person name="Hage H."/>
            <person name="Miyauchi S."/>
            <person name="Viragh M."/>
            <person name="Drula E."/>
            <person name="Min B."/>
            <person name="Chaduli D."/>
            <person name="Navarro D."/>
            <person name="Favel A."/>
            <person name="Norest M."/>
            <person name="Lesage-Meessen L."/>
            <person name="Balint B."/>
            <person name="Merenyi Z."/>
            <person name="de Eugenio L."/>
            <person name="Morin E."/>
            <person name="Martinez A.T."/>
            <person name="Baldrian P."/>
            <person name="Stursova M."/>
            <person name="Martinez M.J."/>
            <person name="Novotny C."/>
            <person name="Magnuson J.K."/>
            <person name="Spatafora J.W."/>
            <person name="Maurice S."/>
            <person name="Pangilinan J."/>
            <person name="Andreopoulos W."/>
            <person name="LaButti K."/>
            <person name="Hundley H."/>
            <person name="Na H."/>
            <person name="Kuo A."/>
            <person name="Barry K."/>
            <person name="Lipzen A."/>
            <person name="Henrissat B."/>
            <person name="Riley R."/>
            <person name="Ahrendt S."/>
            <person name="Nagy L.G."/>
            <person name="Grigoriev I.V."/>
            <person name="Martin F."/>
            <person name="Rosso M.N."/>
        </authorList>
    </citation>
    <scope>NUCLEOTIDE SEQUENCE [LARGE SCALE GENOMIC DNA]</scope>
    <source>
        <strain evidence="2 3">CIRM-BRFM 1785</strain>
    </source>
</reference>
<dbReference type="Proteomes" id="UP000814176">
    <property type="component" value="Unassembled WGS sequence"/>
</dbReference>
<evidence type="ECO:0000256" key="1">
    <source>
        <dbReference type="SAM" id="MobiDB-lite"/>
    </source>
</evidence>
<organism evidence="2 3">
    <name type="scientific">Rhodofomes roseus</name>
    <dbReference type="NCBI Taxonomy" id="34475"/>
    <lineage>
        <taxon>Eukaryota</taxon>
        <taxon>Fungi</taxon>
        <taxon>Dikarya</taxon>
        <taxon>Basidiomycota</taxon>
        <taxon>Agaricomycotina</taxon>
        <taxon>Agaricomycetes</taxon>
        <taxon>Polyporales</taxon>
        <taxon>Rhodofomes</taxon>
    </lineage>
</organism>
<evidence type="ECO:0000313" key="2">
    <source>
        <dbReference type="EMBL" id="KAH9831972.1"/>
    </source>
</evidence>
<accession>A0ABQ8K5E0</accession>
<feature type="compositionally biased region" description="Low complexity" evidence="1">
    <location>
        <begin position="129"/>
        <end position="147"/>
    </location>
</feature>
<keyword evidence="3" id="KW-1185">Reference proteome</keyword>
<comment type="caution">
    <text evidence="2">The sequence shown here is derived from an EMBL/GenBank/DDBJ whole genome shotgun (WGS) entry which is preliminary data.</text>
</comment>
<feature type="compositionally biased region" description="Polar residues" evidence="1">
    <location>
        <begin position="370"/>
        <end position="384"/>
    </location>
</feature>
<feature type="compositionally biased region" description="Basic residues" evidence="1">
    <location>
        <begin position="101"/>
        <end position="113"/>
    </location>
</feature>
<feature type="region of interest" description="Disordered" evidence="1">
    <location>
        <begin position="179"/>
        <end position="226"/>
    </location>
</feature>
<proteinExistence type="predicted"/>
<feature type="compositionally biased region" description="Polar residues" evidence="1">
    <location>
        <begin position="1"/>
        <end position="11"/>
    </location>
</feature>
<protein>
    <submittedName>
        <fullName evidence="2">Uncharacterized protein</fullName>
    </submittedName>
</protein>